<name>A0A9N8Q719_9BASI</name>
<gene>
    <name evidence="2" type="ORF">JKILLFL_G4341</name>
</gene>
<dbReference type="Proteomes" id="UP000836404">
    <property type="component" value="Unassembled WGS sequence"/>
</dbReference>
<feature type="non-terminal residue" evidence="2">
    <location>
        <position position="55"/>
    </location>
</feature>
<keyword evidence="3" id="KW-1185">Reference proteome</keyword>
<proteinExistence type="predicted"/>
<accession>A0A9N8Q719</accession>
<dbReference type="AlphaFoldDB" id="A0A9N8Q719"/>
<feature type="signal peptide" evidence="1">
    <location>
        <begin position="1"/>
        <end position="23"/>
    </location>
</feature>
<organism evidence="2 3">
    <name type="scientific">Tilletia laevis</name>
    <dbReference type="NCBI Taxonomy" id="157183"/>
    <lineage>
        <taxon>Eukaryota</taxon>
        <taxon>Fungi</taxon>
        <taxon>Dikarya</taxon>
        <taxon>Basidiomycota</taxon>
        <taxon>Ustilaginomycotina</taxon>
        <taxon>Exobasidiomycetes</taxon>
        <taxon>Tilletiales</taxon>
        <taxon>Tilletiaceae</taxon>
        <taxon>Tilletia</taxon>
    </lineage>
</organism>
<evidence type="ECO:0000313" key="3">
    <source>
        <dbReference type="Proteomes" id="UP000836404"/>
    </source>
</evidence>
<comment type="caution">
    <text evidence="2">The sequence shown here is derived from an EMBL/GenBank/DDBJ whole genome shotgun (WGS) entry which is preliminary data.</text>
</comment>
<evidence type="ECO:0000313" key="2">
    <source>
        <dbReference type="EMBL" id="CAD6905143.1"/>
    </source>
</evidence>
<dbReference type="EMBL" id="CAJHJF010000681">
    <property type="protein sequence ID" value="CAD6905143.1"/>
    <property type="molecule type" value="Genomic_DNA"/>
</dbReference>
<evidence type="ECO:0000256" key="1">
    <source>
        <dbReference type="SAM" id="SignalP"/>
    </source>
</evidence>
<sequence length="55" mass="5975">MSTFRMFAATLIAAVSLLTLVNALDVPASVFSIKDFKGADTRPVKNIYIFGDSYS</sequence>
<keyword evidence="1" id="KW-0732">Signal</keyword>
<protein>
    <submittedName>
        <fullName evidence="2">Uncharacterized protein</fullName>
    </submittedName>
</protein>
<feature type="chain" id="PRO_5041113688" evidence="1">
    <location>
        <begin position="24"/>
        <end position="55"/>
    </location>
</feature>
<reference evidence="2 3" key="1">
    <citation type="submission" date="2020-10" db="EMBL/GenBank/DDBJ databases">
        <authorList>
            <person name="Sedaghatjoo S."/>
        </authorList>
    </citation>
    <scope>NUCLEOTIDE SEQUENCE [LARGE SCALE GENOMIC DNA]</scope>
    <source>
        <strain evidence="2 3">LLFL</strain>
    </source>
</reference>